<sequence length="141" mass="15387">MIKEFKEFAFKGNLIDMAVGIIIGGAFGTVVKSMVENLFMPVLGKITGGINFTEMYLNLNNPDVKLPYKDALEAGQPVIGYGQFITDLIAFIILAFAVFIVVKKALGSIKKEEAKPDPAPPAPSKEELLLTEIRDLLARKS</sequence>
<evidence type="ECO:0000256" key="1">
    <source>
        <dbReference type="ARBA" id="ARBA00004651"/>
    </source>
</evidence>
<dbReference type="Pfam" id="PF01741">
    <property type="entry name" value="MscL"/>
    <property type="match status" value="1"/>
</dbReference>
<dbReference type="EMBL" id="JBHUIT010000031">
    <property type="protein sequence ID" value="MFD2257479.1"/>
    <property type="molecule type" value="Genomic_DNA"/>
</dbReference>
<keyword evidence="5 10" id="KW-0812">Transmembrane</keyword>
<organism evidence="11 12">
    <name type="scientific">Luteolibacter algae</name>
    <dbReference type="NCBI Taxonomy" id="454151"/>
    <lineage>
        <taxon>Bacteria</taxon>
        <taxon>Pseudomonadati</taxon>
        <taxon>Verrucomicrobiota</taxon>
        <taxon>Verrucomicrobiia</taxon>
        <taxon>Verrucomicrobiales</taxon>
        <taxon>Verrucomicrobiaceae</taxon>
        <taxon>Luteolibacter</taxon>
    </lineage>
</organism>
<proteinExistence type="inferred from homology"/>
<evidence type="ECO:0000256" key="6">
    <source>
        <dbReference type="ARBA" id="ARBA00022989"/>
    </source>
</evidence>
<evidence type="ECO:0000256" key="4">
    <source>
        <dbReference type="ARBA" id="ARBA00022475"/>
    </source>
</evidence>
<evidence type="ECO:0000256" key="5">
    <source>
        <dbReference type="ARBA" id="ARBA00022692"/>
    </source>
</evidence>
<evidence type="ECO:0000256" key="7">
    <source>
        <dbReference type="ARBA" id="ARBA00023065"/>
    </source>
</evidence>
<keyword evidence="6 10" id="KW-1133">Transmembrane helix</keyword>
<evidence type="ECO:0000256" key="2">
    <source>
        <dbReference type="ARBA" id="ARBA00007254"/>
    </source>
</evidence>
<protein>
    <recommendedName>
        <fullName evidence="10">Large-conductance mechanosensitive channel</fullName>
    </recommendedName>
</protein>
<feature type="transmembrane region" description="Helical" evidence="10">
    <location>
        <begin position="12"/>
        <end position="31"/>
    </location>
</feature>
<dbReference type="SUPFAM" id="SSF81330">
    <property type="entry name" value="Gated mechanosensitive channel"/>
    <property type="match status" value="1"/>
</dbReference>
<keyword evidence="7 10" id="KW-0406">Ion transport</keyword>
<dbReference type="NCBIfam" id="NF001843">
    <property type="entry name" value="PRK00567.1-4"/>
    <property type="match status" value="1"/>
</dbReference>
<dbReference type="RefSeq" id="WP_386820778.1">
    <property type="nucleotide sequence ID" value="NZ_JBHUIT010000031.1"/>
</dbReference>
<dbReference type="PANTHER" id="PTHR30266:SF2">
    <property type="entry name" value="LARGE-CONDUCTANCE MECHANOSENSITIVE CHANNEL"/>
    <property type="match status" value="1"/>
</dbReference>
<evidence type="ECO:0000256" key="3">
    <source>
        <dbReference type="ARBA" id="ARBA00022448"/>
    </source>
</evidence>
<keyword evidence="9 10" id="KW-0407">Ion channel</keyword>
<dbReference type="InterPro" id="IPR037673">
    <property type="entry name" value="MSC/AndL"/>
</dbReference>
<evidence type="ECO:0000313" key="12">
    <source>
        <dbReference type="Proteomes" id="UP001597375"/>
    </source>
</evidence>
<comment type="similarity">
    <text evidence="2 10">Belongs to the MscL family.</text>
</comment>
<dbReference type="Gene3D" id="1.10.1200.120">
    <property type="entry name" value="Large-conductance mechanosensitive channel, MscL, domain 1"/>
    <property type="match status" value="1"/>
</dbReference>
<dbReference type="HAMAP" id="MF_00115">
    <property type="entry name" value="MscL"/>
    <property type="match status" value="1"/>
</dbReference>
<dbReference type="NCBIfam" id="NF010557">
    <property type="entry name" value="PRK13952.1"/>
    <property type="match status" value="1"/>
</dbReference>
<comment type="caution">
    <text evidence="11">The sequence shown here is derived from an EMBL/GenBank/DDBJ whole genome shotgun (WGS) entry which is preliminary data.</text>
</comment>
<dbReference type="Proteomes" id="UP001597375">
    <property type="component" value="Unassembled WGS sequence"/>
</dbReference>
<dbReference type="InterPro" id="IPR019823">
    <property type="entry name" value="Mechanosensitive_channel_CS"/>
</dbReference>
<dbReference type="InterPro" id="IPR036019">
    <property type="entry name" value="MscL_channel"/>
</dbReference>
<dbReference type="PANTHER" id="PTHR30266">
    <property type="entry name" value="MECHANOSENSITIVE CHANNEL MSCL"/>
    <property type="match status" value="1"/>
</dbReference>
<evidence type="ECO:0000256" key="8">
    <source>
        <dbReference type="ARBA" id="ARBA00023136"/>
    </source>
</evidence>
<dbReference type="PRINTS" id="PR01264">
    <property type="entry name" value="MECHCHANNEL"/>
</dbReference>
<comment type="subcellular location">
    <subcellularLocation>
        <location evidence="1 10">Cell membrane</location>
        <topology evidence="1 10">Multi-pass membrane protein</topology>
    </subcellularLocation>
</comment>
<keyword evidence="4 10" id="KW-1003">Cell membrane</keyword>
<comment type="subunit">
    <text evidence="10">Homopentamer.</text>
</comment>
<evidence type="ECO:0000313" key="11">
    <source>
        <dbReference type="EMBL" id="MFD2257479.1"/>
    </source>
</evidence>
<dbReference type="InterPro" id="IPR001185">
    <property type="entry name" value="MS_channel"/>
</dbReference>
<keyword evidence="8 10" id="KW-0472">Membrane</keyword>
<accession>A0ABW5D9K5</accession>
<reference evidence="12" key="1">
    <citation type="journal article" date="2019" name="Int. J. Syst. Evol. Microbiol.">
        <title>The Global Catalogue of Microorganisms (GCM) 10K type strain sequencing project: providing services to taxonomists for standard genome sequencing and annotation.</title>
        <authorList>
            <consortium name="The Broad Institute Genomics Platform"/>
            <consortium name="The Broad Institute Genome Sequencing Center for Infectious Disease"/>
            <person name="Wu L."/>
            <person name="Ma J."/>
        </authorList>
    </citation>
    <scope>NUCLEOTIDE SEQUENCE [LARGE SCALE GENOMIC DNA]</scope>
    <source>
        <strain evidence="12">CGMCC 4.7106</strain>
    </source>
</reference>
<comment type="function">
    <text evidence="10">Channel that opens in response to stretch forces in the membrane lipid bilayer. May participate in the regulation of osmotic pressure changes within the cell.</text>
</comment>
<evidence type="ECO:0000256" key="9">
    <source>
        <dbReference type="ARBA" id="ARBA00023303"/>
    </source>
</evidence>
<keyword evidence="12" id="KW-1185">Reference proteome</keyword>
<gene>
    <name evidence="10 11" type="primary">mscL</name>
    <name evidence="11" type="ORF">ACFSSA_12420</name>
</gene>
<evidence type="ECO:0000256" key="10">
    <source>
        <dbReference type="HAMAP-Rule" id="MF_00115"/>
    </source>
</evidence>
<dbReference type="PROSITE" id="PS01327">
    <property type="entry name" value="MSCL"/>
    <property type="match status" value="1"/>
</dbReference>
<name>A0ABW5D9K5_9BACT</name>
<keyword evidence="3 10" id="KW-0813">Transport</keyword>
<feature type="transmembrane region" description="Helical" evidence="10">
    <location>
        <begin position="78"/>
        <end position="102"/>
    </location>
</feature>
<dbReference type="NCBIfam" id="TIGR00220">
    <property type="entry name" value="mscL"/>
    <property type="match status" value="1"/>
</dbReference>